<dbReference type="EMBL" id="UOEM01000099">
    <property type="protein sequence ID" value="VAW16771.1"/>
    <property type="molecule type" value="Genomic_DNA"/>
</dbReference>
<evidence type="ECO:0000256" key="4">
    <source>
        <dbReference type="ARBA" id="ARBA00012949"/>
    </source>
</evidence>
<dbReference type="GO" id="GO:0004129">
    <property type="term" value="F:cytochrome-c oxidase activity"/>
    <property type="evidence" value="ECO:0007669"/>
    <property type="project" value="UniProtKB-EC"/>
</dbReference>
<name>A0A3B0TDS1_9ZZZZ</name>
<accession>A0A3B0TDS1</accession>
<dbReference type="InterPro" id="IPR011759">
    <property type="entry name" value="Cyt_c_oxidase_su2_TM_dom"/>
</dbReference>
<sequence>MGTQVRKNAITAACRLLGGLAVGLVGAAGPALAENTEGLAKPWQLGFQDAVTSVMTDITWFHNDILVPIITVITLFVLALLIWVVVRYNERANPVPSKTTHNTTIEVVWTVVPILILAVIAVPSFKILTEQRTIPDADLTIKVVGYQWYWSYEYPDLDGISFDSVMLEDNELQPGQHRLLEVDNRVVVPVNTTVRLVLTAADVIHSWAIPAFGVKIDTIPGRLNEAWFRAEKTGTYYGQCSELCGIRHAFMPIAVDVVSTEEWEAWQVKAKQEFAASPDKSTARRLALAAE</sequence>
<evidence type="ECO:0000256" key="11">
    <source>
        <dbReference type="ARBA" id="ARBA00022989"/>
    </source>
</evidence>
<feature type="domain" description="Cytochrome oxidase subunit II transmembrane region profile" evidence="17">
    <location>
        <begin position="39"/>
        <end position="135"/>
    </location>
</feature>
<keyword evidence="18" id="KW-0560">Oxidoreductase</keyword>
<evidence type="ECO:0000256" key="6">
    <source>
        <dbReference type="ARBA" id="ARBA00022660"/>
    </source>
</evidence>
<dbReference type="Pfam" id="PF02790">
    <property type="entry name" value="COX2_TM"/>
    <property type="match status" value="1"/>
</dbReference>
<evidence type="ECO:0000256" key="15">
    <source>
        <dbReference type="SAM" id="Phobius"/>
    </source>
</evidence>
<evidence type="ECO:0000256" key="14">
    <source>
        <dbReference type="ARBA" id="ARBA00031389"/>
    </source>
</evidence>
<dbReference type="SUPFAM" id="SSF49503">
    <property type="entry name" value="Cupredoxins"/>
    <property type="match status" value="1"/>
</dbReference>
<evidence type="ECO:0000256" key="2">
    <source>
        <dbReference type="ARBA" id="ARBA00004141"/>
    </source>
</evidence>
<comment type="cofactor">
    <cofactor evidence="1">
        <name>Cu cation</name>
        <dbReference type="ChEBI" id="CHEBI:23378"/>
    </cofactor>
</comment>
<dbReference type="PANTHER" id="PTHR22888:SF9">
    <property type="entry name" value="CYTOCHROME C OXIDASE SUBUNIT 2"/>
    <property type="match status" value="1"/>
</dbReference>
<dbReference type="NCBIfam" id="TIGR02866">
    <property type="entry name" value="CoxB"/>
    <property type="match status" value="1"/>
</dbReference>
<evidence type="ECO:0000256" key="3">
    <source>
        <dbReference type="ARBA" id="ARBA00007866"/>
    </source>
</evidence>
<dbReference type="PANTHER" id="PTHR22888">
    <property type="entry name" value="CYTOCHROME C OXIDASE, SUBUNIT II"/>
    <property type="match status" value="1"/>
</dbReference>
<evidence type="ECO:0000259" key="17">
    <source>
        <dbReference type="PROSITE" id="PS50999"/>
    </source>
</evidence>
<keyword evidence="13 15" id="KW-0472">Membrane</keyword>
<dbReference type="EC" id="7.1.1.9" evidence="4"/>
<dbReference type="PRINTS" id="PR01166">
    <property type="entry name" value="CYCOXIDASEII"/>
</dbReference>
<dbReference type="InterPro" id="IPR002429">
    <property type="entry name" value="CcO_II-like_C"/>
</dbReference>
<dbReference type="InterPro" id="IPR014222">
    <property type="entry name" value="Cyt_c_oxidase_su2"/>
</dbReference>
<organism evidence="18">
    <name type="scientific">hydrothermal vent metagenome</name>
    <dbReference type="NCBI Taxonomy" id="652676"/>
    <lineage>
        <taxon>unclassified sequences</taxon>
        <taxon>metagenomes</taxon>
        <taxon>ecological metagenomes</taxon>
    </lineage>
</organism>
<dbReference type="Pfam" id="PF00116">
    <property type="entry name" value="COX2"/>
    <property type="match status" value="1"/>
</dbReference>
<gene>
    <name evidence="18" type="ORF">MNBD_ALPHA09-1822</name>
</gene>
<keyword evidence="12" id="KW-0186">Copper</keyword>
<dbReference type="SUPFAM" id="SSF81464">
    <property type="entry name" value="Cytochrome c oxidase subunit II-like, transmembrane region"/>
    <property type="match status" value="1"/>
</dbReference>
<feature type="domain" description="Cytochrome oxidase subunit II copper A binding" evidence="16">
    <location>
        <begin position="136"/>
        <end position="269"/>
    </location>
</feature>
<dbReference type="Gene3D" id="2.60.40.420">
    <property type="entry name" value="Cupredoxins - blue copper proteins"/>
    <property type="match status" value="1"/>
</dbReference>
<evidence type="ECO:0000256" key="7">
    <source>
        <dbReference type="ARBA" id="ARBA00022692"/>
    </source>
</evidence>
<evidence type="ECO:0000313" key="18">
    <source>
        <dbReference type="EMBL" id="VAW16771.1"/>
    </source>
</evidence>
<dbReference type="CDD" id="cd13912">
    <property type="entry name" value="CcO_II_C"/>
    <property type="match status" value="1"/>
</dbReference>
<keyword evidence="11 15" id="KW-1133">Transmembrane helix</keyword>
<dbReference type="InterPro" id="IPR001505">
    <property type="entry name" value="Copper_CuA"/>
</dbReference>
<keyword evidence="8" id="KW-0479">Metal-binding</keyword>
<dbReference type="GO" id="GO:0016491">
    <property type="term" value="F:oxidoreductase activity"/>
    <property type="evidence" value="ECO:0007669"/>
    <property type="project" value="UniProtKB-KW"/>
</dbReference>
<comment type="subcellular location">
    <subcellularLocation>
        <location evidence="2">Membrane</location>
        <topology evidence="2">Multi-pass membrane protein</topology>
    </subcellularLocation>
</comment>
<keyword evidence="6" id="KW-0679">Respiratory chain</keyword>
<feature type="transmembrane region" description="Helical" evidence="15">
    <location>
        <begin position="65"/>
        <end position="86"/>
    </location>
</feature>
<dbReference type="Gene3D" id="1.10.287.90">
    <property type="match status" value="1"/>
</dbReference>
<evidence type="ECO:0000256" key="10">
    <source>
        <dbReference type="ARBA" id="ARBA00022982"/>
    </source>
</evidence>
<comment type="similarity">
    <text evidence="3">Belongs to the cytochrome c oxidase subunit 2 family.</text>
</comment>
<evidence type="ECO:0000256" key="1">
    <source>
        <dbReference type="ARBA" id="ARBA00001935"/>
    </source>
</evidence>
<dbReference type="GO" id="GO:0042773">
    <property type="term" value="P:ATP synthesis coupled electron transport"/>
    <property type="evidence" value="ECO:0007669"/>
    <property type="project" value="TreeGrafter"/>
</dbReference>
<reference evidence="18" key="1">
    <citation type="submission" date="2018-06" db="EMBL/GenBank/DDBJ databases">
        <authorList>
            <person name="Zhirakovskaya E."/>
        </authorList>
    </citation>
    <scope>NUCLEOTIDE SEQUENCE</scope>
</reference>
<dbReference type="AlphaFoldDB" id="A0A3B0TDS1"/>
<protein>
    <recommendedName>
        <fullName evidence="4">cytochrome-c oxidase</fullName>
        <ecNumber evidence="4">7.1.1.9</ecNumber>
    </recommendedName>
    <alternativeName>
        <fullName evidence="14">Cytochrome c oxidase polypeptide II</fullName>
    </alternativeName>
</protein>
<dbReference type="PROSITE" id="PS00078">
    <property type="entry name" value="COX2"/>
    <property type="match status" value="1"/>
</dbReference>
<dbReference type="InterPro" id="IPR036257">
    <property type="entry name" value="Cyt_c_oxidase_su2_TM_sf"/>
</dbReference>
<keyword evidence="9" id="KW-1278">Translocase</keyword>
<evidence type="ECO:0000256" key="5">
    <source>
        <dbReference type="ARBA" id="ARBA00022448"/>
    </source>
</evidence>
<proteinExistence type="inferred from homology"/>
<dbReference type="GO" id="GO:0016020">
    <property type="term" value="C:membrane"/>
    <property type="evidence" value="ECO:0007669"/>
    <property type="project" value="UniProtKB-SubCell"/>
</dbReference>
<keyword evidence="10" id="KW-0249">Electron transport</keyword>
<dbReference type="InterPro" id="IPR045187">
    <property type="entry name" value="CcO_II"/>
</dbReference>
<evidence type="ECO:0000256" key="8">
    <source>
        <dbReference type="ARBA" id="ARBA00022723"/>
    </source>
</evidence>
<evidence type="ECO:0000256" key="9">
    <source>
        <dbReference type="ARBA" id="ARBA00022967"/>
    </source>
</evidence>
<dbReference type="PROSITE" id="PS50857">
    <property type="entry name" value="COX2_CUA"/>
    <property type="match status" value="1"/>
</dbReference>
<evidence type="ECO:0000259" key="16">
    <source>
        <dbReference type="PROSITE" id="PS50857"/>
    </source>
</evidence>
<dbReference type="FunFam" id="2.60.40.420:FF:000001">
    <property type="entry name" value="Cytochrome c oxidase subunit 2"/>
    <property type="match status" value="1"/>
</dbReference>
<dbReference type="GO" id="GO:0005507">
    <property type="term" value="F:copper ion binding"/>
    <property type="evidence" value="ECO:0007669"/>
    <property type="project" value="InterPro"/>
</dbReference>
<dbReference type="InterPro" id="IPR034210">
    <property type="entry name" value="CcO_II_C"/>
</dbReference>
<evidence type="ECO:0000256" key="12">
    <source>
        <dbReference type="ARBA" id="ARBA00023008"/>
    </source>
</evidence>
<dbReference type="InterPro" id="IPR008972">
    <property type="entry name" value="Cupredoxin"/>
</dbReference>
<dbReference type="PROSITE" id="PS50999">
    <property type="entry name" value="COX2_TM"/>
    <property type="match status" value="1"/>
</dbReference>
<keyword evidence="5" id="KW-0813">Transport</keyword>
<feature type="transmembrane region" description="Helical" evidence="15">
    <location>
        <begin position="107"/>
        <end position="125"/>
    </location>
</feature>
<keyword evidence="7 15" id="KW-0812">Transmembrane</keyword>
<evidence type="ECO:0000256" key="13">
    <source>
        <dbReference type="ARBA" id="ARBA00023136"/>
    </source>
</evidence>